<name>A0A2I0XEJ4_9ASPA</name>
<dbReference type="Proteomes" id="UP000233837">
    <property type="component" value="Unassembled WGS sequence"/>
</dbReference>
<keyword evidence="2" id="KW-1185">Reference proteome</keyword>
<gene>
    <name evidence="1" type="ORF">MA16_Dca002154</name>
</gene>
<sequence length="54" mass="6318">MHIRQRRRIRSSRRYNLPNSKVPNPIFGVRGVLENLLNRGDTGRLLEFSIKQGT</sequence>
<evidence type="ECO:0000313" key="2">
    <source>
        <dbReference type="Proteomes" id="UP000233837"/>
    </source>
</evidence>
<dbReference type="EMBL" id="KZ501954">
    <property type="protein sequence ID" value="PKU86323.1"/>
    <property type="molecule type" value="Genomic_DNA"/>
</dbReference>
<dbReference type="AlphaFoldDB" id="A0A2I0XEJ4"/>
<protein>
    <submittedName>
        <fullName evidence="1">Uncharacterized protein</fullName>
    </submittedName>
</protein>
<evidence type="ECO:0000313" key="1">
    <source>
        <dbReference type="EMBL" id="PKU86323.1"/>
    </source>
</evidence>
<accession>A0A2I0XEJ4</accession>
<organism evidence="1 2">
    <name type="scientific">Dendrobium catenatum</name>
    <dbReference type="NCBI Taxonomy" id="906689"/>
    <lineage>
        <taxon>Eukaryota</taxon>
        <taxon>Viridiplantae</taxon>
        <taxon>Streptophyta</taxon>
        <taxon>Embryophyta</taxon>
        <taxon>Tracheophyta</taxon>
        <taxon>Spermatophyta</taxon>
        <taxon>Magnoliopsida</taxon>
        <taxon>Liliopsida</taxon>
        <taxon>Asparagales</taxon>
        <taxon>Orchidaceae</taxon>
        <taxon>Epidendroideae</taxon>
        <taxon>Malaxideae</taxon>
        <taxon>Dendrobiinae</taxon>
        <taxon>Dendrobium</taxon>
    </lineage>
</organism>
<reference evidence="1 2" key="2">
    <citation type="journal article" date="2017" name="Nature">
        <title>The Apostasia genome and the evolution of orchids.</title>
        <authorList>
            <person name="Zhang G.Q."/>
            <person name="Liu K.W."/>
            <person name="Li Z."/>
            <person name="Lohaus R."/>
            <person name="Hsiao Y.Y."/>
            <person name="Niu S.C."/>
            <person name="Wang J.Y."/>
            <person name="Lin Y.C."/>
            <person name="Xu Q."/>
            <person name="Chen L.J."/>
            <person name="Yoshida K."/>
            <person name="Fujiwara S."/>
            <person name="Wang Z.W."/>
            <person name="Zhang Y.Q."/>
            <person name="Mitsuda N."/>
            <person name="Wang M."/>
            <person name="Liu G.H."/>
            <person name="Pecoraro L."/>
            <person name="Huang H.X."/>
            <person name="Xiao X.J."/>
            <person name="Lin M."/>
            <person name="Wu X.Y."/>
            <person name="Wu W.L."/>
            <person name="Chen Y.Y."/>
            <person name="Chang S.B."/>
            <person name="Sakamoto S."/>
            <person name="Ohme-Takagi M."/>
            <person name="Yagi M."/>
            <person name="Zeng S.J."/>
            <person name="Shen C.Y."/>
            <person name="Yeh C.M."/>
            <person name="Luo Y.B."/>
            <person name="Tsai W.C."/>
            <person name="Van de Peer Y."/>
            <person name="Liu Z.J."/>
        </authorList>
    </citation>
    <scope>NUCLEOTIDE SEQUENCE [LARGE SCALE GENOMIC DNA]</scope>
    <source>
        <tissue evidence="1">The whole plant</tissue>
    </source>
</reference>
<proteinExistence type="predicted"/>
<reference evidence="1 2" key="1">
    <citation type="journal article" date="2016" name="Sci. Rep.">
        <title>The Dendrobium catenatum Lindl. genome sequence provides insights into polysaccharide synthase, floral development and adaptive evolution.</title>
        <authorList>
            <person name="Zhang G.Q."/>
            <person name="Xu Q."/>
            <person name="Bian C."/>
            <person name="Tsai W.C."/>
            <person name="Yeh C.M."/>
            <person name="Liu K.W."/>
            <person name="Yoshida K."/>
            <person name="Zhang L.S."/>
            <person name="Chang S.B."/>
            <person name="Chen F."/>
            <person name="Shi Y."/>
            <person name="Su Y.Y."/>
            <person name="Zhang Y.Q."/>
            <person name="Chen L.J."/>
            <person name="Yin Y."/>
            <person name="Lin M."/>
            <person name="Huang H."/>
            <person name="Deng H."/>
            <person name="Wang Z.W."/>
            <person name="Zhu S.L."/>
            <person name="Zhao X."/>
            <person name="Deng C."/>
            <person name="Niu S.C."/>
            <person name="Huang J."/>
            <person name="Wang M."/>
            <person name="Liu G.H."/>
            <person name="Yang H.J."/>
            <person name="Xiao X.J."/>
            <person name="Hsiao Y.Y."/>
            <person name="Wu W.L."/>
            <person name="Chen Y.Y."/>
            <person name="Mitsuda N."/>
            <person name="Ohme-Takagi M."/>
            <person name="Luo Y.B."/>
            <person name="Van de Peer Y."/>
            <person name="Liu Z.J."/>
        </authorList>
    </citation>
    <scope>NUCLEOTIDE SEQUENCE [LARGE SCALE GENOMIC DNA]</scope>
    <source>
        <tissue evidence="1">The whole plant</tissue>
    </source>
</reference>